<dbReference type="Proteomes" id="UP000192674">
    <property type="component" value="Unassembled WGS sequence"/>
</dbReference>
<dbReference type="OrthoDB" id="3690840at2"/>
<name>A0A1W1ZLC1_KIBAR</name>
<keyword evidence="1" id="KW-0175">Coiled coil</keyword>
<evidence type="ECO:0000313" key="4">
    <source>
        <dbReference type="Proteomes" id="UP000192674"/>
    </source>
</evidence>
<dbReference type="RefSeq" id="WP_033393693.1">
    <property type="nucleotide sequence ID" value="NZ_FWXV01000001.1"/>
</dbReference>
<dbReference type="AlphaFoldDB" id="A0A1W1ZLC1"/>
<feature type="chain" id="PRO_5010739064" evidence="2">
    <location>
        <begin position="21"/>
        <end position="125"/>
    </location>
</feature>
<evidence type="ECO:0000313" key="3">
    <source>
        <dbReference type="EMBL" id="SMC49043.1"/>
    </source>
</evidence>
<dbReference type="EMBL" id="FWXV01000001">
    <property type="protein sequence ID" value="SMC49043.1"/>
    <property type="molecule type" value="Genomic_DNA"/>
</dbReference>
<feature type="signal peptide" evidence="2">
    <location>
        <begin position="1"/>
        <end position="20"/>
    </location>
</feature>
<accession>A0A1W1ZLC1</accession>
<dbReference type="PROSITE" id="PS51257">
    <property type="entry name" value="PROKAR_LIPOPROTEIN"/>
    <property type="match status" value="1"/>
</dbReference>
<organism evidence="3 4">
    <name type="scientific">Kibdelosporangium aridum</name>
    <dbReference type="NCBI Taxonomy" id="2030"/>
    <lineage>
        <taxon>Bacteria</taxon>
        <taxon>Bacillati</taxon>
        <taxon>Actinomycetota</taxon>
        <taxon>Actinomycetes</taxon>
        <taxon>Pseudonocardiales</taxon>
        <taxon>Pseudonocardiaceae</taxon>
        <taxon>Kibdelosporangium</taxon>
    </lineage>
</organism>
<reference evidence="3 4" key="1">
    <citation type="submission" date="2017-04" db="EMBL/GenBank/DDBJ databases">
        <authorList>
            <person name="Afonso C.L."/>
            <person name="Miller P.J."/>
            <person name="Scott M.A."/>
            <person name="Spackman E."/>
            <person name="Goraichik I."/>
            <person name="Dimitrov K.M."/>
            <person name="Suarez D.L."/>
            <person name="Swayne D.E."/>
        </authorList>
    </citation>
    <scope>NUCLEOTIDE SEQUENCE [LARGE SCALE GENOMIC DNA]</scope>
    <source>
        <strain evidence="3 4">DSM 43828</strain>
    </source>
</reference>
<feature type="coiled-coil region" evidence="1">
    <location>
        <begin position="52"/>
        <end position="79"/>
    </location>
</feature>
<sequence length="125" mass="13593">MTARAAKKLSLLLVPVLVFAGGCRLSEEAGKAKDKAKVCIEALNLSSMVPDYKNREKQSGELERRAKELRNLADSAADRDVAGAVGGLADQYARAQQRKADTVEAFGGWVRDTVKNIDKLREVCT</sequence>
<evidence type="ECO:0000256" key="1">
    <source>
        <dbReference type="SAM" id="Coils"/>
    </source>
</evidence>
<keyword evidence="2" id="KW-0732">Signal</keyword>
<gene>
    <name evidence="3" type="ORF">SAMN05661093_00170</name>
</gene>
<keyword evidence="4" id="KW-1185">Reference proteome</keyword>
<evidence type="ECO:0000256" key="2">
    <source>
        <dbReference type="SAM" id="SignalP"/>
    </source>
</evidence>
<proteinExistence type="predicted"/>
<protein>
    <submittedName>
        <fullName evidence="3">Uncharacterized protein</fullName>
    </submittedName>
</protein>